<feature type="region of interest" description="Disordered" evidence="1">
    <location>
        <begin position="1"/>
        <end position="31"/>
    </location>
</feature>
<protein>
    <submittedName>
        <fullName evidence="2">Uncharacterized protein</fullName>
    </submittedName>
</protein>
<feature type="non-terminal residue" evidence="2">
    <location>
        <position position="1"/>
    </location>
</feature>
<reference evidence="2" key="1">
    <citation type="submission" date="2021-02" db="EMBL/GenBank/DDBJ databases">
        <authorList>
            <person name="Nowell W R."/>
        </authorList>
    </citation>
    <scope>NUCLEOTIDE SEQUENCE</scope>
</reference>
<sequence>PSTNIPSPQQYTRASYDNILFDDDQEQRKSPQQRAILLNECQRELSNERQRKLSNERQWELSNTTTTTLEQISDDDNELEQISDDDNELEQISDDEKIPQTSPINLSQTIHSSNNPTNMSPLTIDEKRKIHNRSCTLKQRKKLYRHEFIRRGIDNRFSISQIKQILRAHKINFLAINKVTSSTTNRTSLYIGIENRTLLSQAEHATRHLFTTAHYNEFR</sequence>
<feature type="compositionally biased region" description="Polar residues" evidence="1">
    <location>
        <begin position="1"/>
        <end position="15"/>
    </location>
</feature>
<feature type="non-terminal residue" evidence="2">
    <location>
        <position position="219"/>
    </location>
</feature>
<comment type="caution">
    <text evidence="2">The sequence shown here is derived from an EMBL/GenBank/DDBJ whole genome shotgun (WGS) entry which is preliminary data.</text>
</comment>
<evidence type="ECO:0000313" key="3">
    <source>
        <dbReference type="Proteomes" id="UP000681720"/>
    </source>
</evidence>
<dbReference type="EMBL" id="CAJOBJ010363171">
    <property type="protein sequence ID" value="CAF5219416.1"/>
    <property type="molecule type" value="Genomic_DNA"/>
</dbReference>
<name>A0A8S3JKA9_9BILA</name>
<gene>
    <name evidence="2" type="ORF">GIL414_LOCUS83471</name>
</gene>
<dbReference type="AlphaFoldDB" id="A0A8S3JKA9"/>
<evidence type="ECO:0000256" key="1">
    <source>
        <dbReference type="SAM" id="MobiDB-lite"/>
    </source>
</evidence>
<evidence type="ECO:0000313" key="2">
    <source>
        <dbReference type="EMBL" id="CAF5219416.1"/>
    </source>
</evidence>
<accession>A0A8S3JKA9</accession>
<dbReference type="Proteomes" id="UP000681720">
    <property type="component" value="Unassembled WGS sequence"/>
</dbReference>
<proteinExistence type="predicted"/>
<organism evidence="2 3">
    <name type="scientific">Rotaria magnacalcarata</name>
    <dbReference type="NCBI Taxonomy" id="392030"/>
    <lineage>
        <taxon>Eukaryota</taxon>
        <taxon>Metazoa</taxon>
        <taxon>Spiralia</taxon>
        <taxon>Gnathifera</taxon>
        <taxon>Rotifera</taxon>
        <taxon>Eurotatoria</taxon>
        <taxon>Bdelloidea</taxon>
        <taxon>Philodinida</taxon>
        <taxon>Philodinidae</taxon>
        <taxon>Rotaria</taxon>
    </lineage>
</organism>